<evidence type="ECO:0000313" key="3">
    <source>
        <dbReference type="Proteomes" id="UP000244193"/>
    </source>
</evidence>
<evidence type="ECO:0000256" key="1">
    <source>
        <dbReference type="SAM" id="SignalP"/>
    </source>
</evidence>
<accession>A0A2S0RAH4</accession>
<dbReference type="OrthoDB" id="1223654at2"/>
<dbReference type="Proteomes" id="UP000244193">
    <property type="component" value="Chromosome"/>
</dbReference>
<dbReference type="KEGG" id="fmg:HYN48_00390"/>
<feature type="chain" id="PRO_5015571177" description="Carboxypeptidase-like regulatory domain-containing protein" evidence="1">
    <location>
        <begin position="21"/>
        <end position="356"/>
    </location>
</feature>
<dbReference type="AlphaFoldDB" id="A0A2S0RAH4"/>
<dbReference type="Pfam" id="PF13715">
    <property type="entry name" value="CarbopepD_reg_2"/>
    <property type="match status" value="1"/>
</dbReference>
<gene>
    <name evidence="2" type="ORF">HYN48_00390</name>
</gene>
<proteinExistence type="predicted"/>
<protein>
    <recommendedName>
        <fullName evidence="4">Carboxypeptidase-like regulatory domain-containing protein</fullName>
    </recommendedName>
</protein>
<name>A0A2S0RAH4_9FLAO</name>
<dbReference type="EMBL" id="CP028811">
    <property type="protein sequence ID" value="AWA28663.1"/>
    <property type="molecule type" value="Genomic_DNA"/>
</dbReference>
<evidence type="ECO:0000313" key="2">
    <source>
        <dbReference type="EMBL" id="AWA28663.1"/>
    </source>
</evidence>
<keyword evidence="3" id="KW-1185">Reference proteome</keyword>
<evidence type="ECO:0008006" key="4">
    <source>
        <dbReference type="Google" id="ProtNLM"/>
    </source>
</evidence>
<sequence>MKIRAYLFLLVFFCIQPVQPQALKGMIADKETEQPLAGATIYFDGTTTATVADEQGNFGISVGAGESDLVISFVGYATYRLRKPLDYAGKFMKIYLEKTQTALEEVVVSRGPFSRSQLLDVFRRQFLGTSQAGKSCKILNEDDIDVSYDLETNTLKASAANTLRIRNDYLKYEIRFDLIEFSLSYTETSISDHAINRSYYAGSTFYIDLSKKGEADKKRLQTYLGSAPHLMHTFTHNDWEKQKMSLYTANARINPAFYFQISDTLNMKKLRVLKKPGTAITVRDGKATTVKEYFRIVYDKDHISVIDFTRPEILIDENGNYLPISGVLFGGYLGSRKAGDLLPRDYYQVVKDIINK</sequence>
<keyword evidence="1" id="KW-0732">Signal</keyword>
<dbReference type="RefSeq" id="WP_108369255.1">
    <property type="nucleotide sequence ID" value="NZ_CP028811.1"/>
</dbReference>
<organism evidence="2 3">
    <name type="scientific">Flavobacterium magnum</name>
    <dbReference type="NCBI Taxonomy" id="2162713"/>
    <lineage>
        <taxon>Bacteria</taxon>
        <taxon>Pseudomonadati</taxon>
        <taxon>Bacteroidota</taxon>
        <taxon>Flavobacteriia</taxon>
        <taxon>Flavobacteriales</taxon>
        <taxon>Flavobacteriaceae</taxon>
        <taxon>Flavobacterium</taxon>
    </lineage>
</organism>
<reference evidence="2 3" key="1">
    <citation type="submission" date="2018-04" db="EMBL/GenBank/DDBJ databases">
        <title>Genome sequencing of Flavobacterium sp. HYN0048.</title>
        <authorList>
            <person name="Yi H."/>
            <person name="Baek C."/>
        </authorList>
    </citation>
    <scope>NUCLEOTIDE SEQUENCE [LARGE SCALE GENOMIC DNA]</scope>
    <source>
        <strain evidence="2 3">HYN0048</strain>
    </source>
</reference>
<dbReference type="InterPro" id="IPR008969">
    <property type="entry name" value="CarboxyPept-like_regulatory"/>
</dbReference>
<dbReference type="SUPFAM" id="SSF49464">
    <property type="entry name" value="Carboxypeptidase regulatory domain-like"/>
    <property type="match status" value="1"/>
</dbReference>
<feature type="signal peptide" evidence="1">
    <location>
        <begin position="1"/>
        <end position="20"/>
    </location>
</feature>
<dbReference type="Gene3D" id="2.60.40.1120">
    <property type="entry name" value="Carboxypeptidase-like, regulatory domain"/>
    <property type="match status" value="1"/>
</dbReference>